<protein>
    <submittedName>
        <fullName evidence="3">Uncharacterized protein</fullName>
    </submittedName>
</protein>
<dbReference type="PANTHER" id="PTHR11926:SF1554">
    <property type="entry name" value="UDP-GLYCOSYLTRANSFERASES DOMAIN-CONTAINING PROTEIN"/>
    <property type="match status" value="1"/>
</dbReference>
<comment type="similarity">
    <text evidence="1">Belongs to the UDP-glycosyltransferase family.</text>
</comment>
<reference evidence="3" key="2">
    <citation type="submission" date="2018-10" db="UniProtKB">
        <authorList>
            <consortium name="EnsemblPlants"/>
        </authorList>
    </citation>
    <scope>IDENTIFICATION</scope>
</reference>
<evidence type="ECO:0000256" key="2">
    <source>
        <dbReference type="SAM" id="MobiDB-lite"/>
    </source>
</evidence>
<organism evidence="3">
    <name type="scientific">Triticum aestivum</name>
    <name type="common">Wheat</name>
    <dbReference type="NCBI Taxonomy" id="4565"/>
    <lineage>
        <taxon>Eukaryota</taxon>
        <taxon>Viridiplantae</taxon>
        <taxon>Streptophyta</taxon>
        <taxon>Embryophyta</taxon>
        <taxon>Tracheophyta</taxon>
        <taxon>Spermatophyta</taxon>
        <taxon>Magnoliopsida</taxon>
        <taxon>Liliopsida</taxon>
        <taxon>Poales</taxon>
        <taxon>Poaceae</taxon>
        <taxon>BOP clade</taxon>
        <taxon>Pooideae</taxon>
        <taxon>Triticodae</taxon>
        <taxon>Triticeae</taxon>
        <taxon>Triticinae</taxon>
        <taxon>Triticum</taxon>
    </lineage>
</organism>
<dbReference type="Gramene" id="TraesLDM5D03G03060400.1">
    <property type="protein sequence ID" value="TraesLDM5D03G03060400.1.CDS1"/>
    <property type="gene ID" value="TraesLDM5D03G03060400"/>
</dbReference>
<dbReference type="Gramene" id="TraesROB_scaffold_058694_01G000100.1">
    <property type="protein sequence ID" value="TraesROB_scaffold_058694_01G000100.1"/>
    <property type="gene ID" value="TraesROB_scaffold_058694_01G000100"/>
</dbReference>
<dbReference type="Gramene" id="TraesNOR5D03G03084300.1">
    <property type="protein sequence ID" value="TraesNOR5D03G03084300.1.CDS1"/>
    <property type="gene ID" value="TraesNOR5D03G03084300"/>
</dbReference>
<dbReference type="Gramene" id="TraesSYM5D03G02994520.1">
    <property type="protein sequence ID" value="TraesSYM5D03G02994520.1.CDS1"/>
    <property type="gene ID" value="TraesSYM5D03G02994520"/>
</dbReference>
<dbReference type="Gramene" id="TraesLAC5D03G03011350.1">
    <property type="protein sequence ID" value="TraesLAC5D03G03011350.1.CDS1"/>
    <property type="gene ID" value="TraesLAC5D03G03011350"/>
</dbReference>
<keyword evidence="4" id="KW-1185">Reference proteome</keyword>
<evidence type="ECO:0000313" key="3">
    <source>
        <dbReference type="EnsemblPlants" id="TraesCS5D02G076300.1.cds1"/>
    </source>
</evidence>
<dbReference type="Gramene" id="TraesKAR5D01G0056190.1">
    <property type="protein sequence ID" value="cds.TraesKAR5D01G0056190.1"/>
    <property type="gene ID" value="TraesKAR5D01G0056190"/>
</dbReference>
<reference evidence="3" key="1">
    <citation type="submission" date="2018-08" db="EMBL/GenBank/DDBJ databases">
        <authorList>
            <person name="Rossello M."/>
        </authorList>
    </citation>
    <scope>NUCLEOTIDE SEQUENCE [LARGE SCALE GENOMIC DNA]</scope>
    <source>
        <strain evidence="3">cv. Chinese Spring</strain>
    </source>
</reference>
<dbReference type="Gramene" id="TraesWEE_scaffold_122172_01G000100.1">
    <property type="protein sequence ID" value="TraesWEE_scaffold_122172_01G000100.1"/>
    <property type="gene ID" value="TraesWEE_scaffold_122172_01G000100"/>
</dbReference>
<proteinExistence type="inferred from homology"/>
<dbReference type="Gramene" id="TraesCS5D03G0184500.1">
    <property type="protein sequence ID" value="TraesCS5D03G0184500.1.CDS1"/>
    <property type="gene ID" value="TraesCS5D03G0184500"/>
</dbReference>
<dbReference type="PaxDb" id="4565-Traes_5DS_753BB6013.2"/>
<sequence>MEAATRVRPSSCCRSRGAGPHEPDAGAGPPPGAHGLRPTFVSTRHVLSSTPPPGAPFRVAAISDGFDAGGFASCPDPAEYFSRLEAVGPETLRELLLSEEATSVRILMYDSHLPWAGRVARPAGVPAAAFFSQSCAVNDVYGEVWAGRWRCR</sequence>
<dbReference type="Proteomes" id="UP000019116">
    <property type="component" value="Chromosome 5D"/>
</dbReference>
<dbReference type="STRING" id="4565.A0A3B6MLR8"/>
<dbReference type="Gramene" id="TraesARI5D03G03008270.1">
    <property type="protein sequence ID" value="TraesARI5D03G03008270.1.CDS1"/>
    <property type="gene ID" value="TraesARI5D03G03008270"/>
</dbReference>
<accession>A0A3B6MLR8</accession>
<dbReference type="Gramene" id="TraesJUL5D03G03079840.1">
    <property type="protein sequence ID" value="TraesJUL5D03G03079840.1.CDS1"/>
    <property type="gene ID" value="TraesJUL5D03G03079840"/>
</dbReference>
<dbReference type="EnsemblPlants" id="TraesCS5D02G076300.1">
    <property type="protein sequence ID" value="TraesCS5D02G076300.1.cds1"/>
    <property type="gene ID" value="TraesCS5D02G076300"/>
</dbReference>
<dbReference type="Gene3D" id="3.40.50.2000">
    <property type="entry name" value="Glycogen Phosphorylase B"/>
    <property type="match status" value="1"/>
</dbReference>
<dbReference type="Gramene" id="TraesSTA5D03G03046750.1">
    <property type="protein sequence ID" value="TraesSTA5D03G03046750.1.CDS1"/>
    <property type="gene ID" value="TraesSTA5D03G03046750"/>
</dbReference>
<name>A0A3B6MLR8_WHEAT</name>
<dbReference type="PANTHER" id="PTHR11926">
    <property type="entry name" value="GLUCOSYL/GLUCURONOSYL TRANSFERASES"/>
    <property type="match status" value="1"/>
</dbReference>
<evidence type="ECO:0000313" key="4">
    <source>
        <dbReference type="Proteomes" id="UP000019116"/>
    </source>
</evidence>
<dbReference type="Gramene" id="TraesCS5D02G076300.1">
    <property type="protein sequence ID" value="TraesCS5D02G076300.1.cds1"/>
    <property type="gene ID" value="TraesCS5D02G076300"/>
</dbReference>
<dbReference type="SUPFAM" id="SSF53756">
    <property type="entry name" value="UDP-Glycosyltransferase/glycogen phosphorylase"/>
    <property type="match status" value="1"/>
</dbReference>
<dbReference type="Gramene" id="TraesCLE_scaffold_028038_01G000200.1">
    <property type="protein sequence ID" value="TraesCLE_scaffold_028038_01G000200.1"/>
    <property type="gene ID" value="TraesCLE_scaffold_028038_01G000200"/>
</dbReference>
<dbReference type="SMR" id="A0A3B6MLR8"/>
<dbReference type="Gramene" id="TraesLAC5D03G03011350.2">
    <property type="protein sequence ID" value="TraesLAC5D03G03011350.2.CDS1"/>
    <property type="gene ID" value="TraesLAC5D03G03011350"/>
</dbReference>
<dbReference type="Gramene" id="TraesJAG5D03G03054440.1">
    <property type="protein sequence ID" value="TraesJAG5D03G03054440.1.CDS1"/>
    <property type="gene ID" value="TraesJAG5D03G03054440"/>
</dbReference>
<dbReference type="AlphaFoldDB" id="A0A3B6MLR8"/>
<evidence type="ECO:0000256" key="1">
    <source>
        <dbReference type="ARBA" id="ARBA00009995"/>
    </source>
</evidence>
<feature type="region of interest" description="Disordered" evidence="2">
    <location>
        <begin position="1"/>
        <end position="38"/>
    </location>
</feature>
<dbReference type="Gramene" id="TraesCAD_scaffold_041789_01G000200.1">
    <property type="protein sequence ID" value="TraesCAD_scaffold_041789_01G000200.1"/>
    <property type="gene ID" value="TraesCAD_scaffold_041789_01G000200"/>
</dbReference>
<dbReference type="Gramene" id="TraesMAC5D03G03053890.1">
    <property type="protein sequence ID" value="TraesMAC5D03G03053890.1.CDS1"/>
    <property type="gene ID" value="TraesMAC5D03G03053890"/>
</dbReference>